<evidence type="ECO:0000313" key="2">
    <source>
        <dbReference type="EMBL" id="QBE66013.1"/>
    </source>
</evidence>
<dbReference type="KEGG" id="plue:EWM63_26010"/>
<name>A0A4V0Z480_9BURK</name>
<reference evidence="2 3" key="1">
    <citation type="submission" date="2019-02" db="EMBL/GenBank/DDBJ databases">
        <title>Draft Genome Sequences of Six Type Strains of the Genus Massilia.</title>
        <authorList>
            <person name="Miess H."/>
            <person name="Frediansyhah A."/>
            <person name="Gross H."/>
        </authorList>
    </citation>
    <scope>NUCLEOTIDE SEQUENCE [LARGE SCALE GENOMIC DNA]</scope>
    <source>
        <strain evidence="2 3">DSM 17473</strain>
    </source>
</reference>
<sequence>MPSEQSLKSLSYWRRRMFHQGEQGPQEPAEAGPEARHEARPGIRHDNARRSALLRIGALCGIALSGDILAAVAAPGKNAAPELLTRDELALTAVLAELIIPQTDTPGALAVGAHRTIDHLLKACVPDRDQIAFRAGLARIESLAQAKGGKRFGALSQARQVALLHAIDTGTAPFNAEDMGFFRRLKGYVAFAYYTSEAGASKELTYLPFPGGYTGNVKINRSTRTWAL</sequence>
<dbReference type="Pfam" id="PF13618">
    <property type="entry name" value="Gluconate_2-dh3"/>
    <property type="match status" value="1"/>
</dbReference>
<dbReference type="OrthoDB" id="6385145at2"/>
<evidence type="ECO:0000256" key="1">
    <source>
        <dbReference type="SAM" id="MobiDB-lite"/>
    </source>
</evidence>
<dbReference type="InterPro" id="IPR027056">
    <property type="entry name" value="Gluconate_2DH_su3"/>
</dbReference>
<dbReference type="Proteomes" id="UP000290637">
    <property type="component" value="Chromosome"/>
</dbReference>
<protein>
    <submittedName>
        <fullName evidence="2">Gluconate 2-dehydrogenase subunit 3 family protein</fullName>
    </submittedName>
</protein>
<feature type="region of interest" description="Disordered" evidence="1">
    <location>
        <begin position="1"/>
        <end position="44"/>
    </location>
</feature>
<organism evidence="2 3">
    <name type="scientific">Pseudoduganella lutea</name>
    <dbReference type="NCBI Taxonomy" id="321985"/>
    <lineage>
        <taxon>Bacteria</taxon>
        <taxon>Pseudomonadati</taxon>
        <taxon>Pseudomonadota</taxon>
        <taxon>Betaproteobacteria</taxon>
        <taxon>Burkholderiales</taxon>
        <taxon>Oxalobacteraceae</taxon>
        <taxon>Telluria group</taxon>
        <taxon>Pseudoduganella</taxon>
    </lineage>
</organism>
<gene>
    <name evidence="2" type="ORF">EWM63_26010</name>
</gene>
<keyword evidence="3" id="KW-1185">Reference proteome</keyword>
<accession>A0A4V0Z480</accession>
<dbReference type="EMBL" id="CP035913">
    <property type="protein sequence ID" value="QBE66013.1"/>
    <property type="molecule type" value="Genomic_DNA"/>
</dbReference>
<dbReference type="AlphaFoldDB" id="A0A4V0Z480"/>
<evidence type="ECO:0000313" key="3">
    <source>
        <dbReference type="Proteomes" id="UP000290637"/>
    </source>
</evidence>
<proteinExistence type="predicted"/>
<feature type="compositionally biased region" description="Basic and acidic residues" evidence="1">
    <location>
        <begin position="33"/>
        <end position="44"/>
    </location>
</feature>